<name>A0A3D9CDW7_9FLAO</name>
<dbReference type="GO" id="GO:0043565">
    <property type="term" value="F:sequence-specific DNA binding"/>
    <property type="evidence" value="ECO:0007669"/>
    <property type="project" value="InterPro"/>
</dbReference>
<proteinExistence type="predicted"/>
<protein>
    <submittedName>
        <fullName evidence="1">Helix-turn-helix domain-containing protein</fullName>
    </submittedName>
</protein>
<sequence>MKMNRPNYKIIYQDMLQSEHPNKINECKELLKKKDLDTADILELNRRIFPQIYKNKEKCSQRHRAYNESDILRILEYQKKNSLNNSQLASHFKMSRNTITKWRKLEKLVK</sequence>
<gene>
    <name evidence="1" type="ORF">DRF65_04470</name>
</gene>
<evidence type="ECO:0000313" key="1">
    <source>
        <dbReference type="EMBL" id="REC63958.1"/>
    </source>
</evidence>
<dbReference type="EMBL" id="QNVT01000002">
    <property type="protein sequence ID" value="REC63958.1"/>
    <property type="molecule type" value="Genomic_DNA"/>
</dbReference>
<keyword evidence="2" id="KW-1185">Reference proteome</keyword>
<dbReference type="SUPFAM" id="SSF48295">
    <property type="entry name" value="TrpR-like"/>
    <property type="match status" value="1"/>
</dbReference>
<evidence type="ECO:0000313" key="2">
    <source>
        <dbReference type="Proteomes" id="UP000256686"/>
    </source>
</evidence>
<dbReference type="AlphaFoldDB" id="A0A3D9CDW7"/>
<comment type="caution">
    <text evidence="1">The sequence shown here is derived from an EMBL/GenBank/DDBJ whole genome shotgun (WGS) entry which is preliminary data.</text>
</comment>
<dbReference type="RefSeq" id="WP_115969116.1">
    <property type="nucleotide sequence ID" value="NZ_QNVT01000002.1"/>
</dbReference>
<dbReference type="InterPro" id="IPR010921">
    <property type="entry name" value="Trp_repressor/repl_initiator"/>
</dbReference>
<organism evidence="1 2">
    <name type="scientific">Chryseobacterium pennae</name>
    <dbReference type="NCBI Taxonomy" id="2258962"/>
    <lineage>
        <taxon>Bacteria</taxon>
        <taxon>Pseudomonadati</taxon>
        <taxon>Bacteroidota</taxon>
        <taxon>Flavobacteriia</taxon>
        <taxon>Flavobacteriales</taxon>
        <taxon>Weeksellaceae</taxon>
        <taxon>Chryseobacterium group</taxon>
        <taxon>Chryseobacterium</taxon>
    </lineage>
</organism>
<accession>A0A3D9CDW7</accession>
<dbReference type="Proteomes" id="UP000256686">
    <property type="component" value="Unassembled WGS sequence"/>
</dbReference>
<reference evidence="2" key="1">
    <citation type="submission" date="2018-06" db="EMBL/GenBank/DDBJ databases">
        <authorList>
            <person name="Lum Nde A."/>
            <person name="Hugo C."/>
        </authorList>
    </citation>
    <scope>NUCLEOTIDE SEQUENCE [LARGE SCALE GENOMIC DNA]</scope>
    <source>
        <strain evidence="2">1_F178</strain>
    </source>
</reference>